<feature type="domain" description="A-factor biosynthesis hotdog" evidence="1">
    <location>
        <begin position="71"/>
        <end position="202"/>
    </location>
</feature>
<evidence type="ECO:0000313" key="2">
    <source>
        <dbReference type="EMBL" id="TDF99979.1"/>
    </source>
</evidence>
<reference evidence="2 3" key="1">
    <citation type="submission" date="2019-03" db="EMBL/GenBank/DDBJ databases">
        <title>Whole genome sequence of Arthrobacter sp JH1-1.</title>
        <authorList>
            <person name="Trinh H.N."/>
        </authorList>
    </citation>
    <scope>NUCLEOTIDE SEQUENCE [LARGE SCALE GENOMIC DNA]</scope>
    <source>
        <strain evidence="2 3">JH1-1</strain>
    </source>
</reference>
<dbReference type="InterPro" id="IPR047757">
    <property type="entry name" value="AfsA-like"/>
</dbReference>
<feature type="domain" description="A-factor biosynthesis hotdog" evidence="1">
    <location>
        <begin position="234"/>
        <end position="335"/>
    </location>
</feature>
<keyword evidence="3" id="KW-1185">Reference proteome</keyword>
<dbReference type="RefSeq" id="WP_133203072.1">
    <property type="nucleotide sequence ID" value="NZ_SMRU01000004.1"/>
</dbReference>
<accession>A0A4R5KVH4</accession>
<dbReference type="NCBIfam" id="NF041195">
    <property type="entry name" value="ScbA_BarX_GamBu"/>
    <property type="match status" value="1"/>
</dbReference>
<comment type="caution">
    <text evidence="2">The sequence shown here is derived from an EMBL/GenBank/DDBJ whole genome shotgun (WGS) entry which is preliminary data.</text>
</comment>
<dbReference type="OrthoDB" id="7838374at2"/>
<organism evidence="2 3">
    <name type="scientific">Arthrobacter terricola</name>
    <dbReference type="NCBI Taxonomy" id="2547396"/>
    <lineage>
        <taxon>Bacteria</taxon>
        <taxon>Bacillati</taxon>
        <taxon>Actinomycetota</taxon>
        <taxon>Actinomycetes</taxon>
        <taxon>Micrococcales</taxon>
        <taxon>Micrococcaceae</taxon>
        <taxon>Arthrobacter</taxon>
    </lineage>
</organism>
<dbReference type="Proteomes" id="UP000295511">
    <property type="component" value="Unassembled WGS sequence"/>
</dbReference>
<proteinExistence type="predicted"/>
<protein>
    <submittedName>
        <fullName evidence="2">A-factor biosynthesis protein</fullName>
    </submittedName>
</protein>
<sequence length="350" mass="37958">MVFRPIKPRPAGRGSPSSLFPASPMAVWIRCGHSIVGQVTVMLVGPVGAGWEWGVPMREQALFESSVNREFVHKRSVSEVLLTDFVESGPDRFIAGAQWPRWHVFYGVPDASPDSALMAETLRQAVIFLSHQSGVPLTHKFLMPHMGVSVRKAALDPLVPTQVDLELEVTDKKFRGGELSNLTVEAKFSIGGEPIGEGTAGARIVNPATYERFRGVAPAAPAVVDADLLACDDVGHAAQRNVMLGTSVRPSVWPLRVDPTHPIFFDHPLDHVPGMLLVEAARQALRAASSRPDADFASFEAEFVKLVEFSYPIDVAVTPAAAGRRCVQEAMTVTMLHRGEAMMTVLAVPK</sequence>
<dbReference type="GO" id="GO:0016740">
    <property type="term" value="F:transferase activity"/>
    <property type="evidence" value="ECO:0007669"/>
    <property type="project" value="InterPro"/>
</dbReference>
<dbReference type="Pfam" id="PF03756">
    <property type="entry name" value="AfsA"/>
    <property type="match status" value="2"/>
</dbReference>
<dbReference type="AlphaFoldDB" id="A0A4R5KVH4"/>
<dbReference type="InterPro" id="IPR005509">
    <property type="entry name" value="AfsA_hotdog_dom"/>
</dbReference>
<dbReference type="EMBL" id="SMRU01000004">
    <property type="protein sequence ID" value="TDF99979.1"/>
    <property type="molecule type" value="Genomic_DNA"/>
</dbReference>
<gene>
    <name evidence="2" type="ORF">E1809_04730</name>
</gene>
<name>A0A4R5KVH4_9MICC</name>
<evidence type="ECO:0000259" key="1">
    <source>
        <dbReference type="Pfam" id="PF03756"/>
    </source>
</evidence>
<evidence type="ECO:0000313" key="3">
    <source>
        <dbReference type="Proteomes" id="UP000295511"/>
    </source>
</evidence>